<feature type="transmembrane region" description="Helical" evidence="1">
    <location>
        <begin position="39"/>
        <end position="56"/>
    </location>
</feature>
<dbReference type="AlphaFoldDB" id="A0A364RFT6"/>
<evidence type="ECO:0000256" key="1">
    <source>
        <dbReference type="SAM" id="Phobius"/>
    </source>
</evidence>
<reference evidence="2 3" key="2">
    <citation type="submission" date="2018-07" db="EMBL/GenBank/DDBJ databases">
        <title>Pontibacter sp. 2b14 genomic sequence and assembly.</title>
        <authorList>
            <person name="Du Z.-J."/>
        </authorList>
    </citation>
    <scope>NUCLEOTIDE SEQUENCE [LARGE SCALE GENOMIC DNA]</scope>
    <source>
        <strain evidence="2 3">2b14</strain>
    </source>
</reference>
<dbReference type="RefSeq" id="WP_112305277.1">
    <property type="nucleotide sequence ID" value="NZ_QMDV01000002.1"/>
</dbReference>
<feature type="transmembrane region" description="Helical" evidence="1">
    <location>
        <begin position="89"/>
        <end position="107"/>
    </location>
</feature>
<evidence type="ECO:0000313" key="3">
    <source>
        <dbReference type="Proteomes" id="UP000251692"/>
    </source>
</evidence>
<reference evidence="2 3" key="1">
    <citation type="submission" date="2018-06" db="EMBL/GenBank/DDBJ databases">
        <authorList>
            <person name="Liu Z.-W."/>
        </authorList>
    </citation>
    <scope>NUCLEOTIDE SEQUENCE [LARGE SCALE GENOMIC DNA]</scope>
    <source>
        <strain evidence="2 3">2b14</strain>
    </source>
</reference>
<name>A0A364RFT6_9BACT</name>
<keyword evidence="1" id="KW-0812">Transmembrane</keyword>
<dbReference type="InterPro" id="IPR021737">
    <property type="entry name" value="Phage_phiKZ_Orf197"/>
</dbReference>
<accession>A0A364RFT6</accession>
<proteinExistence type="predicted"/>
<keyword evidence="3" id="KW-1185">Reference proteome</keyword>
<dbReference type="Proteomes" id="UP000251692">
    <property type="component" value="Unassembled WGS sequence"/>
</dbReference>
<feature type="transmembrane region" description="Helical" evidence="1">
    <location>
        <begin position="127"/>
        <end position="145"/>
    </location>
</feature>
<keyword evidence="1" id="KW-0472">Membrane</keyword>
<keyword evidence="1" id="KW-1133">Transmembrane helix</keyword>
<dbReference type="Pfam" id="PF11750">
    <property type="entry name" value="DUF3307"/>
    <property type="match status" value="1"/>
</dbReference>
<protein>
    <submittedName>
        <fullName evidence="2">DUF3307 domain-containing protein</fullName>
    </submittedName>
</protein>
<feature type="transmembrane region" description="Helical" evidence="1">
    <location>
        <begin position="238"/>
        <end position="261"/>
    </location>
</feature>
<dbReference type="EMBL" id="QMDV01000002">
    <property type="protein sequence ID" value="RAU83127.1"/>
    <property type="molecule type" value="Genomic_DNA"/>
</dbReference>
<comment type="caution">
    <text evidence="2">The sequence shown here is derived from an EMBL/GenBank/DDBJ whole genome shotgun (WGS) entry which is preliminary data.</text>
</comment>
<evidence type="ECO:0000313" key="2">
    <source>
        <dbReference type="EMBL" id="RAU83127.1"/>
    </source>
</evidence>
<feature type="transmembrane region" description="Helical" evidence="1">
    <location>
        <begin position="198"/>
        <end position="218"/>
    </location>
</feature>
<organism evidence="2 3">
    <name type="scientific">Pontibacter arcticus</name>
    <dbReference type="NCBI Taxonomy" id="2080288"/>
    <lineage>
        <taxon>Bacteria</taxon>
        <taxon>Pseudomonadati</taxon>
        <taxon>Bacteroidota</taxon>
        <taxon>Cytophagia</taxon>
        <taxon>Cytophagales</taxon>
        <taxon>Hymenobacteraceae</taxon>
        <taxon>Pontibacter</taxon>
    </lineage>
</organism>
<dbReference type="OrthoDB" id="8536716at2"/>
<sequence length="263" mass="29798">MEASIILLLRLVLAHIITDFILQPDKWVRSKKEEKVRSGYLYLHGILTGLVAYLLLGDWQNYQVPMFIAVTHTLLDAGKLYLKDNLATFLYDQVAHLLVLFVAWLYLTDGFREVVPVLSSWLNNTDYMLLTVGFAFIIWPSSYLIGKATERWRQEVEDAINADAARLAVTSIATVVEASGAKHSLDRAGMYIGMLERVLVLIFVLADQFEAIGFLIAAKSILRFGDRSEQKPRKQTEYVLIGTLISFTITIILGLLLRYLVKI</sequence>
<gene>
    <name evidence="2" type="ORF">DP923_07825</name>
</gene>